<keyword evidence="2" id="KW-0285">Flavoprotein</keyword>
<evidence type="ECO:0000259" key="5">
    <source>
        <dbReference type="Pfam" id="PF00732"/>
    </source>
</evidence>
<evidence type="ECO:0000313" key="8">
    <source>
        <dbReference type="EMBL" id="SFA53712.1"/>
    </source>
</evidence>
<evidence type="ECO:0000259" key="6">
    <source>
        <dbReference type="Pfam" id="PF00890"/>
    </source>
</evidence>
<dbReference type="Pfam" id="PF05199">
    <property type="entry name" value="GMC_oxred_C"/>
    <property type="match status" value="1"/>
</dbReference>
<reference evidence="8 9" key="1">
    <citation type="submission" date="2016-10" db="EMBL/GenBank/DDBJ databases">
        <authorList>
            <person name="de Groot N.N."/>
        </authorList>
    </citation>
    <scope>NUCLEOTIDE SEQUENCE [LARGE SCALE GENOMIC DNA]</scope>
    <source>
        <strain evidence="8 9">DSM 44908</strain>
    </source>
</reference>
<comment type="similarity">
    <text evidence="1">Belongs to the GMC oxidoreductase family.</text>
</comment>
<dbReference type="InterPro" id="IPR000172">
    <property type="entry name" value="GMC_OxRdtase_N"/>
</dbReference>
<feature type="domain" description="Glucose-methanol-choline oxidoreductase C-terminal" evidence="7">
    <location>
        <begin position="497"/>
        <end position="551"/>
    </location>
</feature>
<dbReference type="Pfam" id="PF00890">
    <property type="entry name" value="FAD_binding_2"/>
    <property type="match status" value="1"/>
</dbReference>
<gene>
    <name evidence="8" type="ORF">SAMN05444374_108125</name>
</gene>
<feature type="domain" description="Glucose-methanol-choline oxidoreductase N-terminal" evidence="5">
    <location>
        <begin position="202"/>
        <end position="329"/>
    </location>
</feature>
<dbReference type="AlphaFoldDB" id="A0A1I0TPP5"/>
<dbReference type="InterPro" id="IPR036188">
    <property type="entry name" value="FAD/NAD-bd_sf"/>
</dbReference>
<dbReference type="Pfam" id="PF00732">
    <property type="entry name" value="GMC_oxred_N"/>
    <property type="match status" value="1"/>
</dbReference>
<evidence type="ECO:0000256" key="2">
    <source>
        <dbReference type="ARBA" id="ARBA00022630"/>
    </source>
</evidence>
<dbReference type="GO" id="GO:0050660">
    <property type="term" value="F:flavin adenine dinucleotide binding"/>
    <property type="evidence" value="ECO:0007669"/>
    <property type="project" value="InterPro"/>
</dbReference>
<dbReference type="SUPFAM" id="SSF51905">
    <property type="entry name" value="FAD/NAD(P)-binding domain"/>
    <property type="match status" value="1"/>
</dbReference>
<name>A0A1I0TPP5_9NOCA</name>
<keyword evidence="4" id="KW-0560">Oxidoreductase</keyword>
<organism evidence="8 9">
    <name type="scientific">Rhodococcoides kroppenstedtii</name>
    <dbReference type="NCBI Taxonomy" id="293050"/>
    <lineage>
        <taxon>Bacteria</taxon>
        <taxon>Bacillati</taxon>
        <taxon>Actinomycetota</taxon>
        <taxon>Actinomycetes</taxon>
        <taxon>Mycobacteriales</taxon>
        <taxon>Nocardiaceae</taxon>
        <taxon>Rhodococcoides</taxon>
    </lineage>
</organism>
<dbReference type="PANTHER" id="PTHR46056">
    <property type="entry name" value="LONG-CHAIN-ALCOHOL OXIDASE"/>
    <property type="match status" value="1"/>
</dbReference>
<evidence type="ECO:0000256" key="4">
    <source>
        <dbReference type="ARBA" id="ARBA00023002"/>
    </source>
</evidence>
<dbReference type="InterPro" id="IPR007867">
    <property type="entry name" value="GMC_OxRtase_C"/>
</dbReference>
<sequence>MRDVIVVGAGGGGPVVAAELAGRGLDVLLLEGGPRHANPESEWSHLEFDANDPTSGYLRFGPENRDKPGWYREWSQNSFVWELSGVGGTTQHYFGNCPRPYPGVFAGYQGADAALYDTAYRFPLTYAELVPYLEWVEATLPVKPAPMGRKEQVFFQGCEGLGLPLQTSRDTTGFAYRPQPNAILHPGGNAGRTDDSSLLVYPDATGCTFCGHCFQGCYLPLRAPRNQLARRSTDNSYVPLGLAADAVHPGGRAMELRADSFVTQIHHETSGGRTRATGVTFRDNETGESFREDATVVVLAAGAAESPRLWFNSALPNPNGWVGRGHTDHWFDWVVGLFDDDTGNSRGGNSCARVEYPGYGGLENAGLTPGIQAFTMNLSESGIRGQYTNGRGRTGAWDGPAGRLAGAELREFMSHGIDRMLNVLCITDDHVDPEQRIVPSLLPADENGAVAKYDLQSRGRLPATERNREFVATRAAELLRAAGARSIYRVDWAPLQLHVHSSMRMGESETNSVTRPTGEARFVDRLFLADNSMLANSLGGPNPTLTTQAFATRTAETILATYFGGEGWVHTEAPVVTTDPRITERMVSLGL</sequence>
<evidence type="ECO:0000313" key="9">
    <source>
        <dbReference type="Proteomes" id="UP000182054"/>
    </source>
</evidence>
<accession>A0A1I0TPP5</accession>
<dbReference type="OrthoDB" id="9798604at2"/>
<dbReference type="EMBL" id="FOJN01000008">
    <property type="protein sequence ID" value="SFA53712.1"/>
    <property type="molecule type" value="Genomic_DNA"/>
</dbReference>
<dbReference type="InterPro" id="IPR003953">
    <property type="entry name" value="FAD-dep_OxRdtase_2_FAD-bd"/>
</dbReference>
<dbReference type="GeneID" id="85486219"/>
<feature type="domain" description="FAD-dependent oxidoreductase 2 FAD-binding" evidence="6">
    <location>
        <begin position="3"/>
        <end position="36"/>
    </location>
</feature>
<evidence type="ECO:0000256" key="1">
    <source>
        <dbReference type="ARBA" id="ARBA00010790"/>
    </source>
</evidence>
<evidence type="ECO:0000259" key="7">
    <source>
        <dbReference type="Pfam" id="PF05199"/>
    </source>
</evidence>
<evidence type="ECO:0000256" key="3">
    <source>
        <dbReference type="ARBA" id="ARBA00022827"/>
    </source>
</evidence>
<dbReference type="PANTHER" id="PTHR46056:SF12">
    <property type="entry name" value="LONG-CHAIN-ALCOHOL OXIDASE"/>
    <property type="match status" value="1"/>
</dbReference>
<dbReference type="GO" id="GO:0016614">
    <property type="term" value="F:oxidoreductase activity, acting on CH-OH group of donors"/>
    <property type="evidence" value="ECO:0007669"/>
    <property type="project" value="InterPro"/>
</dbReference>
<proteinExistence type="inferred from homology"/>
<keyword evidence="3" id="KW-0274">FAD</keyword>
<dbReference type="RefSeq" id="WP_068366183.1">
    <property type="nucleotide sequence ID" value="NZ_CP135915.1"/>
</dbReference>
<dbReference type="Gene3D" id="3.50.50.60">
    <property type="entry name" value="FAD/NAD(P)-binding domain"/>
    <property type="match status" value="2"/>
</dbReference>
<dbReference type="Proteomes" id="UP000182054">
    <property type="component" value="Unassembled WGS sequence"/>
</dbReference>
<protein>
    <submittedName>
        <fullName evidence="8">Choline dehydrogenase</fullName>
    </submittedName>
</protein>